<dbReference type="RefSeq" id="WP_168873808.1">
    <property type="nucleotide sequence ID" value="NZ_JABAIA010000003.1"/>
</dbReference>
<reference evidence="1 2" key="1">
    <citation type="submission" date="2020-04" db="EMBL/GenBank/DDBJ databases">
        <authorList>
            <person name="Yin C."/>
        </authorList>
    </citation>
    <scope>NUCLEOTIDE SEQUENCE [LARGE SCALE GENOMIC DNA]</scope>
    <source>
        <strain evidence="1 2">Ae27</strain>
    </source>
</reference>
<gene>
    <name evidence="1" type="ORF">HGH92_26420</name>
</gene>
<dbReference type="AlphaFoldDB" id="A0A847S4U8"/>
<evidence type="ECO:0000313" key="1">
    <source>
        <dbReference type="EMBL" id="NLR67867.1"/>
    </source>
</evidence>
<comment type="caution">
    <text evidence="1">The sequence shown here is derived from an EMBL/GenBank/DDBJ whole genome shotgun (WGS) entry which is preliminary data.</text>
</comment>
<protein>
    <recommendedName>
        <fullName evidence="3">Resolvase/invertase-type recombinase catalytic domain-containing protein</fullName>
    </recommendedName>
</protein>
<name>A0A847S4U8_9BACT</name>
<accession>A0A847S4U8</accession>
<dbReference type="Gene3D" id="3.40.50.1390">
    <property type="entry name" value="Resolvase, N-terminal catalytic domain"/>
    <property type="match status" value="1"/>
</dbReference>
<evidence type="ECO:0000313" key="2">
    <source>
        <dbReference type="Proteomes" id="UP000570474"/>
    </source>
</evidence>
<dbReference type="InterPro" id="IPR036162">
    <property type="entry name" value="Resolvase-like_N_sf"/>
</dbReference>
<sequence length="122" mass="13964">MKKADIYLRGQSDSQFAIQKALVEEYCVKHNITIRKILYDSGAGKSDSSFWNDYIIGIRLTPGAIDLLIFTEWSRISRDIGEMKKIKGILSGEKIIPLAINESILSVFFLKWTDFQFKICPN</sequence>
<dbReference type="EMBL" id="JABAIA010000003">
    <property type="protein sequence ID" value="NLR67867.1"/>
    <property type="molecule type" value="Genomic_DNA"/>
</dbReference>
<dbReference type="GO" id="GO:0003677">
    <property type="term" value="F:DNA binding"/>
    <property type="evidence" value="ECO:0007669"/>
    <property type="project" value="InterPro"/>
</dbReference>
<keyword evidence="2" id="KW-1185">Reference proteome</keyword>
<evidence type="ECO:0008006" key="3">
    <source>
        <dbReference type="Google" id="ProtNLM"/>
    </source>
</evidence>
<proteinExistence type="predicted"/>
<organism evidence="1 2">
    <name type="scientific">Chitinophaga varians</name>
    <dbReference type="NCBI Taxonomy" id="2202339"/>
    <lineage>
        <taxon>Bacteria</taxon>
        <taxon>Pseudomonadati</taxon>
        <taxon>Bacteroidota</taxon>
        <taxon>Chitinophagia</taxon>
        <taxon>Chitinophagales</taxon>
        <taxon>Chitinophagaceae</taxon>
        <taxon>Chitinophaga</taxon>
    </lineage>
</organism>
<dbReference type="Proteomes" id="UP000570474">
    <property type="component" value="Unassembled WGS sequence"/>
</dbReference>
<dbReference type="GO" id="GO:0000150">
    <property type="term" value="F:DNA strand exchange activity"/>
    <property type="evidence" value="ECO:0007669"/>
    <property type="project" value="InterPro"/>
</dbReference>